<feature type="domain" description="Sec20 C-terminal" evidence="12">
    <location>
        <begin position="150"/>
        <end position="241"/>
    </location>
</feature>
<keyword evidence="2" id="KW-0813">Transport</keyword>
<dbReference type="Proteomes" id="UP000193986">
    <property type="component" value="Unassembled WGS sequence"/>
</dbReference>
<evidence type="ECO:0000256" key="11">
    <source>
        <dbReference type="SAM" id="Phobius"/>
    </source>
</evidence>
<evidence type="ECO:0000256" key="9">
    <source>
        <dbReference type="ARBA" id="ARBA00037934"/>
    </source>
</evidence>
<dbReference type="STRING" id="71784.A0A1Y2BLS5"/>
<evidence type="ECO:0000259" key="12">
    <source>
        <dbReference type="Pfam" id="PF03908"/>
    </source>
</evidence>
<keyword evidence="8 11" id="KW-0472">Membrane</keyword>
<organism evidence="13 14">
    <name type="scientific">Naematelia encephala</name>
    <dbReference type="NCBI Taxonomy" id="71784"/>
    <lineage>
        <taxon>Eukaryota</taxon>
        <taxon>Fungi</taxon>
        <taxon>Dikarya</taxon>
        <taxon>Basidiomycota</taxon>
        <taxon>Agaricomycotina</taxon>
        <taxon>Tremellomycetes</taxon>
        <taxon>Tremellales</taxon>
        <taxon>Naemateliaceae</taxon>
        <taxon>Naematelia</taxon>
    </lineage>
</organism>
<keyword evidence="3 11" id="KW-0812">Transmembrane</keyword>
<comment type="subcellular location">
    <subcellularLocation>
        <location evidence="1">Endoplasmic reticulum membrane</location>
        <topology evidence="1">Single-pass type IV membrane protein</topology>
    </subcellularLocation>
</comment>
<evidence type="ECO:0000256" key="8">
    <source>
        <dbReference type="ARBA" id="ARBA00023136"/>
    </source>
</evidence>
<feature type="region of interest" description="Disordered" evidence="10">
    <location>
        <begin position="108"/>
        <end position="148"/>
    </location>
</feature>
<evidence type="ECO:0000313" key="14">
    <source>
        <dbReference type="Proteomes" id="UP000193986"/>
    </source>
</evidence>
<name>A0A1Y2BLS5_9TREE</name>
<gene>
    <name evidence="13" type="ORF">BCR39DRAFT_511217</name>
</gene>
<accession>A0A1Y2BLS5</accession>
<evidence type="ECO:0000256" key="7">
    <source>
        <dbReference type="ARBA" id="ARBA00023054"/>
    </source>
</evidence>
<comment type="caution">
    <text evidence="13">The sequence shown here is derived from an EMBL/GenBank/DDBJ whole genome shotgun (WGS) entry which is preliminary data.</text>
</comment>
<reference evidence="13 14" key="1">
    <citation type="submission" date="2016-07" db="EMBL/GenBank/DDBJ databases">
        <title>Pervasive Adenine N6-methylation of Active Genes in Fungi.</title>
        <authorList>
            <consortium name="DOE Joint Genome Institute"/>
            <person name="Mondo S.J."/>
            <person name="Dannebaum R.O."/>
            <person name="Kuo R.C."/>
            <person name="Labutti K."/>
            <person name="Haridas S."/>
            <person name="Kuo A."/>
            <person name="Salamov A."/>
            <person name="Ahrendt S.R."/>
            <person name="Lipzen A."/>
            <person name="Sullivan W."/>
            <person name="Andreopoulos W.B."/>
            <person name="Clum A."/>
            <person name="Lindquist E."/>
            <person name="Daum C."/>
            <person name="Ramamoorthy G.K."/>
            <person name="Gryganskyi A."/>
            <person name="Culley D."/>
            <person name="Magnuson J.K."/>
            <person name="James T.Y."/>
            <person name="O'Malley M.A."/>
            <person name="Stajich J.E."/>
            <person name="Spatafora J.W."/>
            <person name="Visel A."/>
            <person name="Grigoriev I.V."/>
        </authorList>
    </citation>
    <scope>NUCLEOTIDE SEQUENCE [LARGE SCALE GENOMIC DNA]</scope>
    <source>
        <strain evidence="13 14">68-887.2</strain>
    </source>
</reference>
<feature type="transmembrane region" description="Helical" evidence="11">
    <location>
        <begin position="216"/>
        <end position="237"/>
    </location>
</feature>
<dbReference type="GO" id="GO:0005484">
    <property type="term" value="F:SNAP receptor activity"/>
    <property type="evidence" value="ECO:0007669"/>
    <property type="project" value="InterPro"/>
</dbReference>
<evidence type="ECO:0000256" key="1">
    <source>
        <dbReference type="ARBA" id="ARBA00004163"/>
    </source>
</evidence>
<keyword evidence="7" id="KW-0175">Coiled coil</keyword>
<dbReference type="InParanoid" id="A0A1Y2BLS5"/>
<evidence type="ECO:0000256" key="4">
    <source>
        <dbReference type="ARBA" id="ARBA00022824"/>
    </source>
</evidence>
<sequence>MADPVSTLAGIRRRLTDLQTFQLPRLSSCAGPLDLHRELAEEMRGDMEGVRQSIDLAREIAEGRPRSDEREEILERCDLLESELASLRISYRRGLLDSKRQIASRARSRRHELRTLSSSTIPQSEAEVIEQKNQATSRPTDMGGDDALQSKTNAVTDALRRTTTLMQAELERSVLSVQMLDQSTSTLRLTQTLYDTYTSLLTTSSRIIKSLERADAWDRALILAALILFLLCCGWVIKRRVLDRVVGGLGWWVSASGKLVGLGLGNTLSKQTRYSHRQAIPAPIPVQKEEARKHEVIGHRDSQVGKKEIKVGGILDEVVPPITLPELSDSAVVHVEESQDQPHVDIVVDDEPIIRARDEL</sequence>
<protein>
    <submittedName>
        <fullName evidence="13">Sec20-domain-containing protein</fullName>
    </submittedName>
</protein>
<evidence type="ECO:0000256" key="2">
    <source>
        <dbReference type="ARBA" id="ARBA00022448"/>
    </source>
</evidence>
<dbReference type="InterPro" id="IPR056173">
    <property type="entry name" value="Sec20_C"/>
</dbReference>
<proteinExistence type="inferred from homology"/>
<dbReference type="GO" id="GO:0005789">
    <property type="term" value="C:endoplasmic reticulum membrane"/>
    <property type="evidence" value="ECO:0007669"/>
    <property type="project" value="UniProtKB-SubCell"/>
</dbReference>
<keyword evidence="6 11" id="KW-1133">Transmembrane helix</keyword>
<evidence type="ECO:0000256" key="5">
    <source>
        <dbReference type="ARBA" id="ARBA00022892"/>
    </source>
</evidence>
<dbReference type="PANTHER" id="PTHR12825">
    <property type="entry name" value="BNIP1-RELATED"/>
    <property type="match status" value="1"/>
</dbReference>
<dbReference type="Pfam" id="PF03908">
    <property type="entry name" value="Sec20"/>
    <property type="match status" value="1"/>
</dbReference>
<dbReference type="GO" id="GO:0031201">
    <property type="term" value="C:SNARE complex"/>
    <property type="evidence" value="ECO:0007669"/>
    <property type="project" value="TreeGrafter"/>
</dbReference>
<keyword evidence="14" id="KW-1185">Reference proteome</keyword>
<keyword evidence="5" id="KW-0931">ER-Golgi transport</keyword>
<dbReference type="AlphaFoldDB" id="A0A1Y2BLS5"/>
<evidence type="ECO:0000256" key="6">
    <source>
        <dbReference type="ARBA" id="ARBA00022989"/>
    </source>
</evidence>
<evidence type="ECO:0000313" key="13">
    <source>
        <dbReference type="EMBL" id="ORY35630.1"/>
    </source>
</evidence>
<evidence type="ECO:0000256" key="10">
    <source>
        <dbReference type="SAM" id="MobiDB-lite"/>
    </source>
</evidence>
<dbReference type="EMBL" id="MCFC01000001">
    <property type="protein sequence ID" value="ORY35630.1"/>
    <property type="molecule type" value="Genomic_DNA"/>
</dbReference>
<dbReference type="GO" id="GO:0006890">
    <property type="term" value="P:retrograde vesicle-mediated transport, Golgi to endoplasmic reticulum"/>
    <property type="evidence" value="ECO:0007669"/>
    <property type="project" value="InterPro"/>
</dbReference>
<dbReference type="InterPro" id="IPR005606">
    <property type="entry name" value="Sec20"/>
</dbReference>
<dbReference type="PANTHER" id="PTHR12825:SF0">
    <property type="entry name" value="VESICLE TRANSPORT PROTEIN SEC20"/>
    <property type="match status" value="1"/>
</dbReference>
<keyword evidence="4" id="KW-0256">Endoplasmic reticulum</keyword>
<comment type="similarity">
    <text evidence="9">Belongs to the SEC20 family.</text>
</comment>
<evidence type="ECO:0000256" key="3">
    <source>
        <dbReference type="ARBA" id="ARBA00022692"/>
    </source>
</evidence>
<dbReference type="OrthoDB" id="46868at2759"/>